<keyword evidence="3" id="KW-0479">Metal-binding</keyword>
<dbReference type="RefSeq" id="WP_138640521.1">
    <property type="nucleotide sequence ID" value="NZ_VCKZ01000340.1"/>
</dbReference>
<keyword evidence="2" id="KW-0004">4Fe-4S</keyword>
<dbReference type="Pfam" id="PF10531">
    <property type="entry name" value="SLBB"/>
    <property type="match status" value="1"/>
</dbReference>
<dbReference type="Gene3D" id="3.10.20.600">
    <property type="match status" value="1"/>
</dbReference>
<dbReference type="SUPFAM" id="SSF142019">
    <property type="entry name" value="Nqo1 FMN-binding domain-like"/>
    <property type="match status" value="1"/>
</dbReference>
<dbReference type="Pfam" id="PF10589">
    <property type="entry name" value="NADH_4Fe-4S"/>
    <property type="match status" value="1"/>
</dbReference>
<dbReference type="SUPFAM" id="SSF142984">
    <property type="entry name" value="Nqo1 middle domain-like"/>
    <property type="match status" value="1"/>
</dbReference>
<accession>A0A5S4GBS6</accession>
<dbReference type="EMBL" id="VCKZ01000340">
    <property type="protein sequence ID" value="TMR30477.1"/>
    <property type="molecule type" value="Genomic_DNA"/>
</dbReference>
<dbReference type="Gene3D" id="3.40.50.11540">
    <property type="entry name" value="NADH-ubiquinone oxidoreductase 51kDa subunit"/>
    <property type="match status" value="1"/>
</dbReference>
<evidence type="ECO:0000256" key="5">
    <source>
        <dbReference type="ARBA" id="ARBA00023014"/>
    </source>
</evidence>
<dbReference type="InterPro" id="IPR019575">
    <property type="entry name" value="Nuop51_4Fe4S-bd"/>
</dbReference>
<dbReference type="InterPro" id="IPR037207">
    <property type="entry name" value="Nuop51_4Fe4S-bd_sf"/>
</dbReference>
<dbReference type="InterPro" id="IPR011538">
    <property type="entry name" value="Nuo51_FMN-bd"/>
</dbReference>
<keyword evidence="8" id="KW-1185">Reference proteome</keyword>
<evidence type="ECO:0000313" key="8">
    <source>
        <dbReference type="Proteomes" id="UP000305238"/>
    </source>
</evidence>
<organism evidence="7 8">
    <name type="scientific">Actinomadura geliboluensis</name>
    <dbReference type="NCBI Taxonomy" id="882440"/>
    <lineage>
        <taxon>Bacteria</taxon>
        <taxon>Bacillati</taxon>
        <taxon>Actinomycetota</taxon>
        <taxon>Actinomycetes</taxon>
        <taxon>Streptosporangiales</taxon>
        <taxon>Thermomonosporaceae</taxon>
        <taxon>Actinomadura</taxon>
    </lineage>
</organism>
<comment type="caution">
    <text evidence="7">The sequence shown here is derived from an EMBL/GenBank/DDBJ whole genome shotgun (WGS) entry which is preliminary data.</text>
</comment>
<evidence type="ECO:0000256" key="3">
    <source>
        <dbReference type="ARBA" id="ARBA00022723"/>
    </source>
</evidence>
<proteinExistence type="inferred from homology"/>
<dbReference type="GO" id="GO:0051539">
    <property type="term" value="F:4 iron, 4 sulfur cluster binding"/>
    <property type="evidence" value="ECO:0007669"/>
    <property type="project" value="UniProtKB-KW"/>
</dbReference>
<gene>
    <name evidence="7" type="ORF">ETD96_33620</name>
</gene>
<keyword evidence="5" id="KW-0411">Iron-sulfur</keyword>
<dbReference type="OrthoDB" id="9805533at2"/>
<comment type="similarity">
    <text evidence="1">Belongs to the complex I 51 kDa subunit family.</text>
</comment>
<dbReference type="SMART" id="SM00928">
    <property type="entry name" value="NADH_4Fe-4S"/>
    <property type="match status" value="1"/>
</dbReference>
<reference evidence="7 8" key="1">
    <citation type="submission" date="2019-05" db="EMBL/GenBank/DDBJ databases">
        <title>Draft genome sequence of Actinomadura geliboluensis A8036.</title>
        <authorList>
            <person name="Saricaoglu S."/>
            <person name="Isik K."/>
        </authorList>
    </citation>
    <scope>NUCLEOTIDE SEQUENCE [LARGE SCALE GENOMIC DNA]</scope>
    <source>
        <strain evidence="7 8">A8036</strain>
    </source>
</reference>
<evidence type="ECO:0000259" key="6">
    <source>
        <dbReference type="SMART" id="SM00928"/>
    </source>
</evidence>
<dbReference type="PANTHER" id="PTHR43578:SF3">
    <property type="entry name" value="NADH-QUINONE OXIDOREDUCTASE SUBUNIT F"/>
    <property type="match status" value="1"/>
</dbReference>
<dbReference type="PANTHER" id="PTHR43578">
    <property type="entry name" value="NADH-QUINONE OXIDOREDUCTASE SUBUNIT F"/>
    <property type="match status" value="1"/>
</dbReference>
<protein>
    <submittedName>
        <fullName evidence="7">NADH dehydrogenase subunit F</fullName>
    </submittedName>
</protein>
<dbReference type="InterPro" id="IPR019554">
    <property type="entry name" value="Soluble_ligand-bd"/>
</dbReference>
<dbReference type="Gene3D" id="1.20.1440.230">
    <property type="entry name" value="NADH-ubiquinone oxidoreductase 51kDa subunit, iron-sulphur binding domain"/>
    <property type="match status" value="1"/>
</dbReference>
<dbReference type="InterPro" id="IPR037225">
    <property type="entry name" value="Nuo51_FMN-bd_sf"/>
</dbReference>
<dbReference type="GO" id="GO:0046872">
    <property type="term" value="F:metal ion binding"/>
    <property type="evidence" value="ECO:0007669"/>
    <property type="project" value="UniProtKB-KW"/>
</dbReference>
<feature type="domain" description="NADH-ubiquinone oxidoreductase 51kDa subunit iron-sulphur binding" evidence="6">
    <location>
        <begin position="304"/>
        <end position="349"/>
    </location>
</feature>
<dbReference type="Proteomes" id="UP000305238">
    <property type="component" value="Unassembled WGS sequence"/>
</dbReference>
<name>A0A5S4GBS6_9ACTN</name>
<evidence type="ECO:0000256" key="1">
    <source>
        <dbReference type="ARBA" id="ARBA00007523"/>
    </source>
</evidence>
<evidence type="ECO:0000256" key="4">
    <source>
        <dbReference type="ARBA" id="ARBA00023004"/>
    </source>
</evidence>
<dbReference type="SUPFAM" id="SSF140490">
    <property type="entry name" value="Nqo1C-terminal domain-like"/>
    <property type="match status" value="1"/>
</dbReference>
<evidence type="ECO:0000313" key="7">
    <source>
        <dbReference type="EMBL" id="TMR30477.1"/>
    </source>
</evidence>
<dbReference type="Pfam" id="PF01512">
    <property type="entry name" value="Complex1_51K"/>
    <property type="match status" value="1"/>
</dbReference>
<sequence>MVTRVLTEPRLLTPGPLGLAAERERGTYAPAACGDVLAELAAAGLRGRGGAGFPAHVKWRAVADGPGPRVVVANGEEGEPSSHKDRWLLVNRPHLVLDGLLLAARTVGADRAVVYLSHPDTVTAVRAAIAEMPAVGGPVPEVHVVEPTYVAGEETAACRSIGGGPALPLARPPRVCDSGVDGRPTLVSNVETLAHAAWISRHGAAAYRENGTAESPGTTLVTLTGACAEPGVYEVPFGLSVEELFARAGGFTSEPAGFVMGGWFGGLLGPSHAATPCTYEAVRAAGSGLGCGAITALPAGTDPLAVAAEITAWYARESARQCGVCAKGTAAIRDVFAALKDGTANRRDRDNLRRWGETLPGRGACAFLDGAAGWARTVRAEFPADFDRATERDLEREES</sequence>
<keyword evidence="4" id="KW-0408">Iron</keyword>
<dbReference type="AlphaFoldDB" id="A0A5S4GBS6"/>
<evidence type="ECO:0000256" key="2">
    <source>
        <dbReference type="ARBA" id="ARBA00022485"/>
    </source>
</evidence>